<protein>
    <recommendedName>
        <fullName evidence="1">Acetyltransferase</fullName>
        <ecNumber evidence="1">2.3.1.-</ecNumber>
    </recommendedName>
</protein>
<dbReference type="AlphaFoldDB" id="A0AAC9B0G0"/>
<dbReference type="SUPFAM" id="SSF51161">
    <property type="entry name" value="Trimeric LpxA-like enzymes"/>
    <property type="match status" value="1"/>
</dbReference>
<evidence type="ECO:0000313" key="2">
    <source>
        <dbReference type="EMBL" id="AMV61946.1"/>
    </source>
</evidence>
<dbReference type="PANTHER" id="PTHR43017">
    <property type="entry name" value="GALACTOSIDE O-ACETYLTRANSFERASE"/>
    <property type="match status" value="1"/>
</dbReference>
<evidence type="ECO:0000313" key="5">
    <source>
        <dbReference type="Proteomes" id="UP000076405"/>
    </source>
</evidence>
<accession>A0AAC9B0G0</accession>
<sequence length="40" mass="3988">MPGVTIGENAIIGTGAVVTKDIPDNSIAVGAPAKVIRILD</sequence>
<dbReference type="EMBL" id="CP012275">
    <property type="protein sequence ID" value="AMV61946.1"/>
    <property type="molecule type" value="Genomic_DNA"/>
</dbReference>
<organism evidence="2 5">
    <name type="scientific">Pediococcus damnosus</name>
    <dbReference type="NCBI Taxonomy" id="51663"/>
    <lineage>
        <taxon>Bacteria</taxon>
        <taxon>Bacillati</taxon>
        <taxon>Bacillota</taxon>
        <taxon>Bacilli</taxon>
        <taxon>Lactobacillales</taxon>
        <taxon>Lactobacillaceae</taxon>
        <taxon>Pediococcus</taxon>
    </lineage>
</organism>
<proteinExistence type="inferred from homology"/>
<evidence type="ECO:0000256" key="1">
    <source>
        <dbReference type="RuleBase" id="RU367021"/>
    </source>
</evidence>
<gene>
    <name evidence="2" type="ORF">ADU70_0446</name>
    <name evidence="3" type="ORF">ADU72_0226</name>
</gene>
<dbReference type="InterPro" id="IPR039369">
    <property type="entry name" value="LacA-like"/>
</dbReference>
<keyword evidence="1" id="KW-0808">Transferase</keyword>
<dbReference type="GO" id="GO:0008870">
    <property type="term" value="F:galactoside O-acetyltransferase activity"/>
    <property type="evidence" value="ECO:0007669"/>
    <property type="project" value="TreeGrafter"/>
</dbReference>
<keyword evidence="1" id="KW-0012">Acyltransferase</keyword>
<evidence type="ECO:0000313" key="3">
    <source>
        <dbReference type="EMBL" id="AMV66175.1"/>
    </source>
</evidence>
<dbReference type="EC" id="2.3.1.-" evidence="1"/>
<reference evidence="4 5" key="1">
    <citation type="journal article" date="2016" name="PLoS ONE">
        <title>The Identification of Novel Diagnostic Marker Genes for the Detection of Beer Spoiling Pediococcus damnosus Strains Using the BlAst Diagnostic Gene findEr.</title>
        <authorList>
            <person name="Behr J."/>
            <person name="Geissler A.J."/>
            <person name="Schmid J."/>
            <person name="Zehe A."/>
            <person name="Vogel R.F."/>
        </authorList>
    </citation>
    <scope>NUCLEOTIDE SEQUENCE [LARGE SCALE GENOMIC DNA]</scope>
    <source>
        <strain evidence="2 5">TMW 2.1533</strain>
        <strain evidence="3 4">TMW 2.1535</strain>
    </source>
</reference>
<name>A0AAC9B0G0_9LACO</name>
<dbReference type="InterPro" id="IPR011004">
    <property type="entry name" value="Trimer_LpxA-like_sf"/>
</dbReference>
<dbReference type="PANTHER" id="PTHR43017:SF1">
    <property type="entry name" value="ACETYLTRANSFERASE YJL218W-RELATED"/>
    <property type="match status" value="1"/>
</dbReference>
<evidence type="ECO:0000313" key="4">
    <source>
        <dbReference type="Proteomes" id="UP000076244"/>
    </source>
</evidence>
<dbReference type="Proteomes" id="UP000076244">
    <property type="component" value="Chromosome"/>
</dbReference>
<dbReference type="EMBL" id="CP012288">
    <property type="protein sequence ID" value="AMV66175.1"/>
    <property type="molecule type" value="Genomic_DNA"/>
</dbReference>
<dbReference type="Gene3D" id="2.160.10.10">
    <property type="entry name" value="Hexapeptide repeat proteins"/>
    <property type="match status" value="1"/>
</dbReference>
<dbReference type="Proteomes" id="UP000076405">
    <property type="component" value="Chromosome"/>
</dbReference>
<keyword evidence="4" id="KW-1185">Reference proteome</keyword>
<comment type="similarity">
    <text evidence="1">Belongs to the transferase hexapeptide repeat family.</text>
</comment>
<dbReference type="KEGG" id="pdm:ADU72_0226"/>